<feature type="zinc finger region" description="C3H1-type" evidence="5">
    <location>
        <begin position="392"/>
        <end position="420"/>
    </location>
</feature>
<evidence type="ECO:0000256" key="3">
    <source>
        <dbReference type="ARBA" id="ARBA00022771"/>
    </source>
</evidence>
<feature type="region of interest" description="Disordered" evidence="6">
    <location>
        <begin position="17"/>
        <end position="120"/>
    </location>
</feature>
<dbReference type="InterPro" id="IPR000571">
    <property type="entry name" value="Znf_CCCH"/>
</dbReference>
<evidence type="ECO:0000256" key="2">
    <source>
        <dbReference type="ARBA" id="ARBA00022737"/>
    </source>
</evidence>
<feature type="region of interest" description="Disordered" evidence="6">
    <location>
        <begin position="1045"/>
        <end position="1087"/>
    </location>
</feature>
<feature type="domain" description="C3H1-type" evidence="7">
    <location>
        <begin position="356"/>
        <end position="384"/>
    </location>
</feature>
<accession>A0A2C6L0B5</accession>
<gene>
    <name evidence="8" type="ORF">CSUI_003564</name>
</gene>
<protein>
    <submittedName>
        <fullName evidence="8">Zinc finger (Ccch type) motif-containing protein</fullName>
    </submittedName>
</protein>
<feature type="region of interest" description="Disordered" evidence="6">
    <location>
        <begin position="540"/>
        <end position="628"/>
    </location>
</feature>
<feature type="domain" description="C3H1-type" evidence="7">
    <location>
        <begin position="321"/>
        <end position="348"/>
    </location>
</feature>
<evidence type="ECO:0000256" key="6">
    <source>
        <dbReference type="SAM" id="MobiDB-lite"/>
    </source>
</evidence>
<feature type="region of interest" description="Disordered" evidence="6">
    <location>
        <begin position="152"/>
        <end position="199"/>
    </location>
</feature>
<feature type="compositionally biased region" description="Basic and acidic residues" evidence="6">
    <location>
        <begin position="154"/>
        <end position="164"/>
    </location>
</feature>
<dbReference type="Pfam" id="PF00642">
    <property type="entry name" value="zf-CCCH"/>
    <property type="match status" value="2"/>
</dbReference>
<organism evidence="8 9">
    <name type="scientific">Cystoisospora suis</name>
    <dbReference type="NCBI Taxonomy" id="483139"/>
    <lineage>
        <taxon>Eukaryota</taxon>
        <taxon>Sar</taxon>
        <taxon>Alveolata</taxon>
        <taxon>Apicomplexa</taxon>
        <taxon>Conoidasida</taxon>
        <taxon>Coccidia</taxon>
        <taxon>Eucoccidiorida</taxon>
        <taxon>Eimeriorina</taxon>
        <taxon>Sarcocystidae</taxon>
        <taxon>Cystoisospora</taxon>
    </lineage>
</organism>
<evidence type="ECO:0000256" key="1">
    <source>
        <dbReference type="ARBA" id="ARBA00022723"/>
    </source>
</evidence>
<keyword evidence="1 5" id="KW-0479">Metal-binding</keyword>
<feature type="zinc finger region" description="C3H1-type" evidence="5">
    <location>
        <begin position="356"/>
        <end position="384"/>
    </location>
</feature>
<dbReference type="GO" id="GO:0008270">
    <property type="term" value="F:zinc ion binding"/>
    <property type="evidence" value="ECO:0007669"/>
    <property type="project" value="UniProtKB-KW"/>
</dbReference>
<dbReference type="AlphaFoldDB" id="A0A2C6L0B5"/>
<dbReference type="InterPro" id="IPR045877">
    <property type="entry name" value="ZFP36-like"/>
</dbReference>
<feature type="region of interest" description="Disordered" evidence="6">
    <location>
        <begin position="238"/>
        <end position="298"/>
    </location>
</feature>
<evidence type="ECO:0000259" key="7">
    <source>
        <dbReference type="PROSITE" id="PS50103"/>
    </source>
</evidence>
<sequence>MTVDTFGRCSAEDCGVSETGVLAREGGRPAVLSDMDTGSPSSPGAAAETRLPSAAARQDVPVMEGRGKDDTSKQNTVSPESGWECATEAVDGSHSEPKNKVTEGGSIRRSPSLPGGTSAAEQERLIKHQRLEVQLLQLQRKLLLQEQLLLQQKTQRDVPQRTEEVSASGRPQGTRGGGDTRPTSGVKDKRKNGGRSDALKAGCSAKVGLEQETGSVAGGGAQAGDVASVSTNKMEELSAGNHAPGIDEGVSGSSQERGGTDGVAGTPDPCQRSAEAQETESTAPAGFRGVSGGRMGNRVRAQSDFTDISLKKKGARIEDQFFRIKLCPKYVRGLCRKGSRCSYAHTEEQLRDVPNLWKTKLCSAYRFGKTCPLEEACPYAHGEEELRSTADYYKTKLCKFWMREGRCEAGKACRHAHGDQELRKRNYRHTELEKFALRHHLDMRQLLDEFRTGRVPAVIQELGFANATGGGGGGASGRTQTECGGPVRLSGTPAASKDDLCTRPRFFSFTASCVERTSVEQGQAASEATTAESQEYCSLEVKPTEHGSRSCPTTAARPATNARSCGQPPGGRSRAASGQNFVTGGNGSHHLPVQLSSTDATGGEKKSGRGTQTQPQDQHGAGARGGRHRLAGHRNRLDSQQQEDLQQQLCLHTEEESVPVGVASMSPATYNLGTGMAAYGTLASAQPAAYPYALNYAANLAQCNDLHAAATAVAVAAKGSTPSLYQGVHLFIGAAYNSSYSAGAIPYTAPMSSATYTGSGTTSPATSTSTATSFAPSSGAYPTAGGFPGGSTGAVVTVSPSVGAQFAASTAQYPGFPCGTSEQGPATEEGSGTARAAATGRHPCAMPSPSVGPTCYSPDSSMLATSVAAAGEHSQAESTSGGSQIPQERTGHPGSALYSNDSGHAPAIADRTLASMGVHRLEAHAASVAVKTEGRTCRWPASVDRVDMPRMTPGGGDGAPAPGSMLLMMMPSGGFGGPASVARLQQQGAICTLPARGVGGTDLGLCQYGATSGPCVGFPGTPVPHFCVSTAGYLAYSGGEPRGSLNVPSLGERSDICHSQAGEGASSADVSGASGRLTGAPTETRMS</sequence>
<dbReference type="VEuPathDB" id="ToxoDB:CSUI_003564"/>
<keyword evidence="9" id="KW-1185">Reference proteome</keyword>
<feature type="compositionally biased region" description="Low complexity" evidence="6">
    <location>
        <begin position="826"/>
        <end position="841"/>
    </location>
</feature>
<name>A0A2C6L0B5_9APIC</name>
<evidence type="ECO:0000256" key="5">
    <source>
        <dbReference type="PROSITE-ProRule" id="PRU00723"/>
    </source>
</evidence>
<keyword evidence="2" id="KW-0677">Repeat</keyword>
<dbReference type="SUPFAM" id="SSF90229">
    <property type="entry name" value="CCCH zinc finger"/>
    <property type="match status" value="3"/>
</dbReference>
<dbReference type="OrthoDB" id="415459at2759"/>
<dbReference type="PROSITE" id="PS50103">
    <property type="entry name" value="ZF_C3H1"/>
    <property type="match status" value="3"/>
</dbReference>
<feature type="region of interest" description="Disordered" evidence="6">
    <location>
        <begin position="817"/>
        <end position="903"/>
    </location>
</feature>
<evidence type="ECO:0000313" key="9">
    <source>
        <dbReference type="Proteomes" id="UP000221165"/>
    </source>
</evidence>
<feature type="domain" description="C3H1-type" evidence="7">
    <location>
        <begin position="392"/>
        <end position="420"/>
    </location>
</feature>
<evidence type="ECO:0000256" key="4">
    <source>
        <dbReference type="ARBA" id="ARBA00022833"/>
    </source>
</evidence>
<dbReference type="Gene3D" id="4.10.1000.10">
    <property type="entry name" value="Zinc finger, CCCH-type"/>
    <property type="match status" value="3"/>
</dbReference>
<evidence type="ECO:0000313" key="8">
    <source>
        <dbReference type="EMBL" id="PHJ22587.1"/>
    </source>
</evidence>
<dbReference type="InterPro" id="IPR036855">
    <property type="entry name" value="Znf_CCCH_sf"/>
</dbReference>
<dbReference type="RefSeq" id="XP_067924264.1">
    <property type="nucleotide sequence ID" value="XM_068063760.1"/>
</dbReference>
<dbReference type="SMART" id="SM00356">
    <property type="entry name" value="ZnF_C3H1"/>
    <property type="match status" value="3"/>
</dbReference>
<dbReference type="GO" id="GO:0003729">
    <property type="term" value="F:mRNA binding"/>
    <property type="evidence" value="ECO:0007669"/>
    <property type="project" value="InterPro"/>
</dbReference>
<dbReference type="EMBL" id="MIGC01001616">
    <property type="protein sequence ID" value="PHJ22587.1"/>
    <property type="molecule type" value="Genomic_DNA"/>
</dbReference>
<feature type="compositionally biased region" description="Low complexity" evidence="6">
    <location>
        <begin position="1061"/>
        <end position="1075"/>
    </location>
</feature>
<comment type="caution">
    <text evidence="8">The sequence shown here is derived from an EMBL/GenBank/DDBJ whole genome shotgun (WGS) entry which is preliminary data.</text>
</comment>
<dbReference type="Proteomes" id="UP000221165">
    <property type="component" value="Unassembled WGS sequence"/>
</dbReference>
<dbReference type="PANTHER" id="PTHR12547">
    <property type="entry name" value="CCCH ZINC FINGER/TIS11-RELATED"/>
    <property type="match status" value="1"/>
</dbReference>
<feature type="compositionally biased region" description="Basic and acidic residues" evidence="6">
    <location>
        <begin position="91"/>
        <end position="101"/>
    </location>
</feature>
<feature type="compositionally biased region" description="Low complexity" evidence="6">
    <location>
        <begin position="552"/>
        <end position="563"/>
    </location>
</feature>
<dbReference type="GeneID" id="94426971"/>
<reference evidence="8 9" key="1">
    <citation type="journal article" date="2017" name="Int. J. Parasitol.">
        <title>The genome of the protozoan parasite Cystoisospora suis and a reverse vaccinology approach to identify vaccine candidates.</title>
        <authorList>
            <person name="Palmieri N."/>
            <person name="Shrestha A."/>
            <person name="Ruttkowski B."/>
            <person name="Beck T."/>
            <person name="Vogl C."/>
            <person name="Tomley F."/>
            <person name="Blake D.P."/>
            <person name="Joachim A."/>
        </authorList>
    </citation>
    <scope>NUCLEOTIDE SEQUENCE [LARGE SCALE GENOMIC DNA]</scope>
    <source>
        <strain evidence="8 9">Wien I</strain>
    </source>
</reference>
<feature type="compositionally biased region" description="Polar residues" evidence="6">
    <location>
        <begin position="876"/>
        <end position="887"/>
    </location>
</feature>
<feature type="zinc finger region" description="C3H1-type" evidence="5">
    <location>
        <begin position="321"/>
        <end position="348"/>
    </location>
</feature>
<keyword evidence="4 5" id="KW-0862">Zinc</keyword>
<proteinExistence type="predicted"/>
<keyword evidence="3 5" id="KW-0863">Zinc-finger</keyword>